<dbReference type="InterPro" id="IPR002492">
    <property type="entry name" value="Transposase_Tc1-like"/>
</dbReference>
<dbReference type="Pfam" id="PF13358">
    <property type="entry name" value="DDE_3"/>
    <property type="match status" value="1"/>
</dbReference>
<dbReference type="EMBL" id="BEXD01000210">
    <property type="protein sequence ID" value="GBB85300.1"/>
    <property type="molecule type" value="Genomic_DNA"/>
</dbReference>
<dbReference type="STRING" id="94130.A0A2Z6Q5I6"/>
<evidence type="ECO:0000313" key="3">
    <source>
        <dbReference type="EMBL" id="GBB85300.1"/>
    </source>
</evidence>
<dbReference type="GO" id="GO:0003677">
    <property type="term" value="F:DNA binding"/>
    <property type="evidence" value="ECO:0007669"/>
    <property type="project" value="InterPro"/>
</dbReference>
<name>A0A2Z6Q5I6_9GLOM</name>
<dbReference type="Pfam" id="PF01498">
    <property type="entry name" value="HTH_Tnp_Tc3_2"/>
    <property type="match status" value="1"/>
</dbReference>
<dbReference type="GO" id="GO:0015074">
    <property type="term" value="P:DNA integration"/>
    <property type="evidence" value="ECO:0007669"/>
    <property type="project" value="InterPro"/>
</dbReference>
<dbReference type="PANTHER" id="PTHR23022:SF135">
    <property type="entry name" value="SI:DKEY-77F5.3"/>
    <property type="match status" value="1"/>
</dbReference>
<gene>
    <name evidence="4" type="ORF">RCL2_001471900</name>
    <name evidence="3" type="ORF">RclHR1_11870001</name>
</gene>
<reference evidence="4" key="2">
    <citation type="submission" date="2019-10" db="EMBL/GenBank/DDBJ databases">
        <title>Conservation and host-specific expression of non-tandemly repeated heterogenous ribosome RNA gene in arbuscular mycorrhizal fungi.</title>
        <authorList>
            <person name="Maeda T."/>
            <person name="Kobayashi Y."/>
            <person name="Nakagawa T."/>
            <person name="Ezawa T."/>
            <person name="Yamaguchi K."/>
            <person name="Bino T."/>
            <person name="Nishimoto Y."/>
            <person name="Shigenobu S."/>
            <person name="Kawaguchi M."/>
        </authorList>
    </citation>
    <scope>NUCLEOTIDE SEQUENCE</scope>
    <source>
        <strain evidence="4">HR1</strain>
    </source>
</reference>
<accession>A0A2Z6Q5I6</accession>
<dbReference type="GO" id="GO:0006313">
    <property type="term" value="P:DNA transposition"/>
    <property type="evidence" value="ECO:0007669"/>
    <property type="project" value="InterPro"/>
</dbReference>
<feature type="domain" description="Transposase Tc1-like" evidence="1">
    <location>
        <begin position="73"/>
        <end position="141"/>
    </location>
</feature>
<sequence>MTKTRELTPFERGEIVGLYKGSHNITNISKTLDIPRSTVNDVIVKWKKDGLTSSSLRPGRPPIMNDRDQWHLNRLIRDDRQQSVEDLTKKIKEMELKSVSTATIRRNLYELGYHGRAGVRKPFVSEQNRLKRLSWCKERKNWEKEWKNVVWSDESRYLLFQNDSNHWVWRKPKEKYDVDCLLPTVKQGSPGIMVWGAFISNKIGPLVIIRENINAKKYLEILQEHLLPFFVSLGNENKYIFQDDNAPVYRANIVTDWKNENSINFFPWPAQSPDLNPIEHVWDFLERQVRKRDPRPKSTEELILALQEEWVKIDSNFLETLVSSMPRRVRAVIKSKGYPTKY</sequence>
<dbReference type="SUPFAM" id="SSF46689">
    <property type="entry name" value="Homeodomain-like"/>
    <property type="match status" value="1"/>
</dbReference>
<keyword evidence="5" id="KW-1185">Reference proteome</keyword>
<dbReference type="OrthoDB" id="2416077at2759"/>
<dbReference type="InterPro" id="IPR052338">
    <property type="entry name" value="Transposase_5"/>
</dbReference>
<evidence type="ECO:0000259" key="2">
    <source>
        <dbReference type="Pfam" id="PF13358"/>
    </source>
</evidence>
<dbReference type="Proteomes" id="UP000615446">
    <property type="component" value="Unassembled WGS sequence"/>
</dbReference>
<dbReference type="InterPro" id="IPR036388">
    <property type="entry name" value="WH-like_DNA-bd_sf"/>
</dbReference>
<dbReference type="InterPro" id="IPR038717">
    <property type="entry name" value="Tc1-like_DDE_dom"/>
</dbReference>
<protein>
    <submittedName>
        <fullName evidence="4">IS630 family transposase</fullName>
    </submittedName>
</protein>
<dbReference type="AlphaFoldDB" id="A0A2Z6Q5I6"/>
<comment type="caution">
    <text evidence="3">The sequence shown here is derived from an EMBL/GenBank/DDBJ whole genome shotgun (WGS) entry which is preliminary data.</text>
</comment>
<evidence type="ECO:0000313" key="5">
    <source>
        <dbReference type="Proteomes" id="UP000247702"/>
    </source>
</evidence>
<reference evidence="3 5" key="1">
    <citation type="submission" date="2017-11" db="EMBL/GenBank/DDBJ databases">
        <title>The genome of Rhizophagus clarus HR1 reveals common genetic basis of auxotrophy among arbuscular mycorrhizal fungi.</title>
        <authorList>
            <person name="Kobayashi Y."/>
        </authorList>
    </citation>
    <scope>NUCLEOTIDE SEQUENCE [LARGE SCALE GENOMIC DNA]</scope>
    <source>
        <strain evidence="3 5">HR1</strain>
    </source>
</reference>
<feature type="domain" description="Tc1-like transposase DDE" evidence="2">
    <location>
        <begin position="149"/>
        <end position="302"/>
    </location>
</feature>
<dbReference type="Gene3D" id="3.30.420.10">
    <property type="entry name" value="Ribonuclease H-like superfamily/Ribonuclease H"/>
    <property type="match status" value="1"/>
</dbReference>
<dbReference type="InterPro" id="IPR009057">
    <property type="entry name" value="Homeodomain-like_sf"/>
</dbReference>
<dbReference type="Proteomes" id="UP000247702">
    <property type="component" value="Unassembled WGS sequence"/>
</dbReference>
<dbReference type="PANTHER" id="PTHR23022">
    <property type="entry name" value="TRANSPOSABLE ELEMENT-RELATED"/>
    <property type="match status" value="1"/>
</dbReference>
<dbReference type="EMBL" id="BLAL01000169">
    <property type="protein sequence ID" value="GES87733.1"/>
    <property type="molecule type" value="Genomic_DNA"/>
</dbReference>
<evidence type="ECO:0000313" key="4">
    <source>
        <dbReference type="EMBL" id="GES87733.1"/>
    </source>
</evidence>
<dbReference type="Gene3D" id="1.10.10.10">
    <property type="entry name" value="Winged helix-like DNA-binding domain superfamily/Winged helix DNA-binding domain"/>
    <property type="match status" value="1"/>
</dbReference>
<dbReference type="InterPro" id="IPR036397">
    <property type="entry name" value="RNaseH_sf"/>
</dbReference>
<evidence type="ECO:0000259" key="1">
    <source>
        <dbReference type="Pfam" id="PF01498"/>
    </source>
</evidence>
<organism evidence="3 5">
    <name type="scientific">Rhizophagus clarus</name>
    <dbReference type="NCBI Taxonomy" id="94130"/>
    <lineage>
        <taxon>Eukaryota</taxon>
        <taxon>Fungi</taxon>
        <taxon>Fungi incertae sedis</taxon>
        <taxon>Mucoromycota</taxon>
        <taxon>Glomeromycotina</taxon>
        <taxon>Glomeromycetes</taxon>
        <taxon>Glomerales</taxon>
        <taxon>Glomeraceae</taxon>
        <taxon>Rhizophagus</taxon>
    </lineage>
</organism>
<proteinExistence type="predicted"/>